<comment type="function">
    <text evidence="1 15">Catalyzes the 6-electron oxidation of protoporphyrinogen-IX to form protoporphyrin-IX.</text>
</comment>
<comment type="catalytic activity">
    <reaction evidence="14 15">
        <text>protoporphyrinogen IX + 3 O2 = protoporphyrin IX + 3 H2O2</text>
        <dbReference type="Rhea" id="RHEA:25576"/>
        <dbReference type="ChEBI" id="CHEBI:15379"/>
        <dbReference type="ChEBI" id="CHEBI:16240"/>
        <dbReference type="ChEBI" id="CHEBI:57306"/>
        <dbReference type="ChEBI" id="CHEBI:57307"/>
        <dbReference type="EC" id="1.3.3.4"/>
    </reaction>
</comment>
<evidence type="ECO:0000256" key="9">
    <source>
        <dbReference type="ARBA" id="ARBA00022827"/>
    </source>
</evidence>
<evidence type="ECO:0000256" key="4">
    <source>
        <dbReference type="ARBA" id="ARBA00010551"/>
    </source>
</evidence>
<dbReference type="InterPro" id="IPR050464">
    <property type="entry name" value="Zeta_carotene_desat/Oxidored"/>
</dbReference>
<dbReference type="GO" id="GO:0004729">
    <property type="term" value="F:oxygen-dependent protoporphyrinogen oxidase activity"/>
    <property type="evidence" value="ECO:0007669"/>
    <property type="project" value="UniProtKB-UniRule"/>
</dbReference>
<dbReference type="InterPro" id="IPR002937">
    <property type="entry name" value="Amino_oxidase"/>
</dbReference>
<evidence type="ECO:0000256" key="5">
    <source>
        <dbReference type="ARBA" id="ARBA00012867"/>
    </source>
</evidence>
<dbReference type="Pfam" id="PF01593">
    <property type="entry name" value="Amino_oxidase"/>
    <property type="match status" value="1"/>
</dbReference>
<dbReference type="FunFam" id="1.10.3110.10:FF:000002">
    <property type="entry name" value="Protoporphyrinogen oxidase"/>
    <property type="match status" value="1"/>
</dbReference>
<dbReference type="HOGENOM" id="CLU_009629_3_0_1"/>
<evidence type="ECO:0000256" key="13">
    <source>
        <dbReference type="ARBA" id="ARBA00023244"/>
    </source>
</evidence>
<dbReference type="InterPro" id="IPR004572">
    <property type="entry name" value="Protoporphyrinogen_oxidase"/>
</dbReference>
<dbReference type="SUPFAM" id="SSF54373">
    <property type="entry name" value="FAD-linked reductases, C-terminal domain"/>
    <property type="match status" value="1"/>
</dbReference>
<dbReference type="GO" id="GO:0005743">
    <property type="term" value="C:mitochondrial inner membrane"/>
    <property type="evidence" value="ECO:0007669"/>
    <property type="project" value="UniProtKB-SubCell"/>
</dbReference>
<dbReference type="STRING" id="2903.R1E422"/>
<keyword evidence="18" id="KW-1185">Reference proteome</keyword>
<evidence type="ECO:0000256" key="15">
    <source>
        <dbReference type="RuleBase" id="RU367069"/>
    </source>
</evidence>
<dbReference type="GeneID" id="17267090"/>
<reference evidence="17" key="2">
    <citation type="submission" date="2024-10" db="UniProtKB">
        <authorList>
            <consortium name="EnsemblProtists"/>
        </authorList>
    </citation>
    <scope>IDENTIFICATION</scope>
</reference>
<comment type="pathway">
    <text evidence="3 15">Porphyrin-containing compound metabolism; protoporphyrin-IX biosynthesis; protoporphyrin-IX from protoporphyrinogen-IX: step 1/1.</text>
</comment>
<keyword evidence="12 15" id="KW-0350">Heme biosynthesis</keyword>
<keyword evidence="8" id="KW-0934">Plastid</keyword>
<evidence type="ECO:0000256" key="10">
    <source>
        <dbReference type="ARBA" id="ARBA00022946"/>
    </source>
</evidence>
<keyword evidence="6" id="KW-0150">Chloroplast</keyword>
<dbReference type="GO" id="GO:0009507">
    <property type="term" value="C:chloroplast"/>
    <property type="evidence" value="ECO:0007669"/>
    <property type="project" value="UniProtKB-SubCell"/>
</dbReference>
<evidence type="ECO:0000256" key="6">
    <source>
        <dbReference type="ARBA" id="ARBA00022528"/>
    </source>
</evidence>
<evidence type="ECO:0000256" key="12">
    <source>
        <dbReference type="ARBA" id="ARBA00023133"/>
    </source>
</evidence>
<evidence type="ECO:0000259" key="16">
    <source>
        <dbReference type="Pfam" id="PF01593"/>
    </source>
</evidence>
<dbReference type="PANTHER" id="PTHR42923">
    <property type="entry name" value="PROTOPORPHYRINOGEN OXIDASE"/>
    <property type="match status" value="1"/>
</dbReference>
<keyword evidence="9 15" id="KW-0274">FAD</keyword>
<accession>A0A0D3JDG0</accession>
<sequence length="469" mass="50083">MAVDRRVDCIVVGAGISGSTLAHNLHRGGADVLLAEARDYVGGNVVSHEEDGFVWEDGPNSFATQPSIVRISHELGIEKELVFADESLPPWVNHGGKLHPLPKGKGGKGPKGQLELVFGSNGVLKFGLSGSLLSWPGKIRAAIGALVGHAPPPEGKEETIREWVTRTLGEEVFLRCIDPFVSGVYAGDPMTLSMSAALSKIARIERYSYGIEWNKLGAIFYGGLARQVELTKERKASPPDPAKAGDPGLSTLPHAIAAELGQPHGAPPDPASRVRLEWRLASLRRDADGYLATFETPHGPQAVCARTVVSTLPAHALRGVIDEVLPGAAPLTEALREGIGRKGIYYPPVAAVTVAYPKSAFRDVELDNGFGPLRDLPGFGSLNPRSEGVRTLGTLWSSSLFPGRCPPEYNLLLNYIGGSRDAPIAELSEEVTIPHPPLPTPASGSLGRHRVLPLARSAACRRRRVCCLE</sequence>
<dbReference type="NCBIfam" id="TIGR00562">
    <property type="entry name" value="proto_IX_ox"/>
    <property type="match status" value="1"/>
</dbReference>
<dbReference type="EC" id="1.3.3.4" evidence="5 15"/>
<comment type="subcellular location">
    <subcellularLocation>
        <location evidence="15">Mitochondrion inner membrane</location>
    </subcellularLocation>
    <subcellularLocation>
        <location evidence="2">Plastid</location>
        <location evidence="2">Chloroplast</location>
    </subcellularLocation>
</comment>
<evidence type="ECO:0000313" key="18">
    <source>
        <dbReference type="Proteomes" id="UP000013827"/>
    </source>
</evidence>
<keyword evidence="7 15" id="KW-0285">Flavoprotein</keyword>
<dbReference type="AlphaFoldDB" id="A0A0D3JDG0"/>
<keyword evidence="13 15" id="KW-0627">Porphyrin biosynthesis</keyword>
<comment type="similarity">
    <text evidence="4 15">Belongs to the protoporphyrinogen/coproporphyrinogen oxidase family. Protoporphyrinogen oxidase subfamily.</text>
</comment>
<dbReference type="Gene3D" id="3.50.50.60">
    <property type="entry name" value="FAD/NAD(P)-binding domain"/>
    <property type="match status" value="1"/>
</dbReference>
<dbReference type="Proteomes" id="UP000013827">
    <property type="component" value="Unassembled WGS sequence"/>
</dbReference>
<proteinExistence type="inferred from homology"/>
<evidence type="ECO:0000256" key="11">
    <source>
        <dbReference type="ARBA" id="ARBA00023002"/>
    </source>
</evidence>
<evidence type="ECO:0000256" key="7">
    <source>
        <dbReference type="ARBA" id="ARBA00022630"/>
    </source>
</evidence>
<dbReference type="eggNOG" id="KOG1276">
    <property type="taxonomic scope" value="Eukaryota"/>
</dbReference>
<dbReference type="Gene3D" id="1.10.3110.10">
    <property type="entry name" value="protoporphyrinogen ix oxidase, domain 3"/>
    <property type="match status" value="1"/>
</dbReference>
<dbReference type="PANTHER" id="PTHR42923:SF3">
    <property type="entry name" value="PROTOPORPHYRINOGEN OXIDASE"/>
    <property type="match status" value="1"/>
</dbReference>
<evidence type="ECO:0000256" key="1">
    <source>
        <dbReference type="ARBA" id="ARBA00002600"/>
    </source>
</evidence>
<evidence type="ECO:0000256" key="3">
    <source>
        <dbReference type="ARBA" id="ARBA00005073"/>
    </source>
</evidence>
<dbReference type="InterPro" id="IPR036188">
    <property type="entry name" value="FAD/NAD-bd_sf"/>
</dbReference>
<dbReference type="UniPathway" id="UPA00251">
    <property type="reaction ID" value="UER00324"/>
</dbReference>
<evidence type="ECO:0000256" key="14">
    <source>
        <dbReference type="ARBA" id="ARBA00047554"/>
    </source>
</evidence>
<dbReference type="OMA" id="TAKWPWL"/>
<protein>
    <recommendedName>
        <fullName evidence="5 15">Protoporphyrinogen oxidase</fullName>
        <ecNumber evidence="5 15">1.3.3.4</ecNumber>
    </recommendedName>
</protein>
<dbReference type="GO" id="GO:0006782">
    <property type="term" value="P:protoporphyrinogen IX biosynthetic process"/>
    <property type="evidence" value="ECO:0007669"/>
    <property type="project" value="UniProtKB-UniRule"/>
</dbReference>
<dbReference type="RefSeq" id="XP_005773974.1">
    <property type="nucleotide sequence ID" value="XM_005773917.1"/>
</dbReference>
<keyword evidence="11 15" id="KW-0560">Oxidoreductase</keyword>
<name>A0A0D3JDG0_EMIH1</name>
<comment type="cofactor">
    <cofactor evidence="15">
        <name>FAD</name>
        <dbReference type="ChEBI" id="CHEBI:57692"/>
    </cofactor>
    <text evidence="15">Binds 1 FAD per subunit.</text>
</comment>
<dbReference type="Gene3D" id="3.90.660.20">
    <property type="entry name" value="Protoporphyrinogen oxidase, mitochondrial, domain 2"/>
    <property type="match status" value="1"/>
</dbReference>
<reference evidence="18" key="1">
    <citation type="journal article" date="2013" name="Nature">
        <title>Pan genome of the phytoplankton Emiliania underpins its global distribution.</title>
        <authorList>
            <person name="Read B.A."/>
            <person name="Kegel J."/>
            <person name="Klute M.J."/>
            <person name="Kuo A."/>
            <person name="Lefebvre S.C."/>
            <person name="Maumus F."/>
            <person name="Mayer C."/>
            <person name="Miller J."/>
            <person name="Monier A."/>
            <person name="Salamov A."/>
            <person name="Young J."/>
            <person name="Aguilar M."/>
            <person name="Claverie J.M."/>
            <person name="Frickenhaus S."/>
            <person name="Gonzalez K."/>
            <person name="Herman E.K."/>
            <person name="Lin Y.C."/>
            <person name="Napier J."/>
            <person name="Ogata H."/>
            <person name="Sarno A.F."/>
            <person name="Shmutz J."/>
            <person name="Schroeder D."/>
            <person name="de Vargas C."/>
            <person name="Verret F."/>
            <person name="von Dassow P."/>
            <person name="Valentin K."/>
            <person name="Van de Peer Y."/>
            <person name="Wheeler G."/>
            <person name="Dacks J.B."/>
            <person name="Delwiche C.F."/>
            <person name="Dyhrman S.T."/>
            <person name="Glockner G."/>
            <person name="John U."/>
            <person name="Richards T."/>
            <person name="Worden A.Z."/>
            <person name="Zhang X."/>
            <person name="Grigoriev I.V."/>
            <person name="Allen A.E."/>
            <person name="Bidle K."/>
            <person name="Borodovsky M."/>
            <person name="Bowler C."/>
            <person name="Brownlee C."/>
            <person name="Cock J.M."/>
            <person name="Elias M."/>
            <person name="Gladyshev V.N."/>
            <person name="Groth M."/>
            <person name="Guda C."/>
            <person name="Hadaegh A."/>
            <person name="Iglesias-Rodriguez M.D."/>
            <person name="Jenkins J."/>
            <person name="Jones B.M."/>
            <person name="Lawson T."/>
            <person name="Leese F."/>
            <person name="Lindquist E."/>
            <person name="Lobanov A."/>
            <person name="Lomsadze A."/>
            <person name="Malik S.B."/>
            <person name="Marsh M.E."/>
            <person name="Mackinder L."/>
            <person name="Mock T."/>
            <person name="Mueller-Roeber B."/>
            <person name="Pagarete A."/>
            <person name="Parker M."/>
            <person name="Probert I."/>
            <person name="Quesneville H."/>
            <person name="Raines C."/>
            <person name="Rensing S.A."/>
            <person name="Riano-Pachon D.M."/>
            <person name="Richier S."/>
            <person name="Rokitta S."/>
            <person name="Shiraiwa Y."/>
            <person name="Soanes D.M."/>
            <person name="van der Giezen M."/>
            <person name="Wahlund T.M."/>
            <person name="Williams B."/>
            <person name="Wilson W."/>
            <person name="Wolfe G."/>
            <person name="Wurch L.L."/>
        </authorList>
    </citation>
    <scope>NUCLEOTIDE SEQUENCE</scope>
</reference>
<feature type="domain" description="Amine oxidase" evidence="16">
    <location>
        <begin position="16"/>
        <end position="431"/>
    </location>
</feature>
<keyword evidence="10" id="KW-0809">Transit peptide</keyword>
<dbReference type="SUPFAM" id="SSF51905">
    <property type="entry name" value="FAD/NAD(P)-binding domain"/>
    <property type="match status" value="1"/>
</dbReference>
<evidence type="ECO:0000313" key="17">
    <source>
        <dbReference type="EnsemblProtists" id="EOD21545"/>
    </source>
</evidence>
<dbReference type="EnsemblProtists" id="EOD21545">
    <property type="protein sequence ID" value="EOD21545"/>
    <property type="gene ID" value="EMIHUDRAFT_74870"/>
</dbReference>
<evidence type="ECO:0000256" key="2">
    <source>
        <dbReference type="ARBA" id="ARBA00004229"/>
    </source>
</evidence>
<organism evidence="17 18">
    <name type="scientific">Emiliania huxleyi (strain CCMP1516)</name>
    <dbReference type="NCBI Taxonomy" id="280463"/>
    <lineage>
        <taxon>Eukaryota</taxon>
        <taxon>Haptista</taxon>
        <taxon>Haptophyta</taxon>
        <taxon>Prymnesiophyceae</taxon>
        <taxon>Isochrysidales</taxon>
        <taxon>Noelaerhabdaceae</taxon>
        <taxon>Emiliania</taxon>
    </lineage>
</organism>
<dbReference type="KEGG" id="ehx:EMIHUDRAFT_74870"/>
<evidence type="ECO:0000256" key="8">
    <source>
        <dbReference type="ARBA" id="ARBA00022640"/>
    </source>
</evidence>
<dbReference type="PaxDb" id="2903-EOD21545"/>